<dbReference type="Gene3D" id="3.40.50.720">
    <property type="entry name" value="NAD(P)-binding Rossmann-like Domain"/>
    <property type="match status" value="1"/>
</dbReference>
<proteinExistence type="predicted"/>
<evidence type="ECO:0000313" key="1">
    <source>
        <dbReference type="EMBL" id="PKC71396.1"/>
    </source>
</evidence>
<dbReference type="AlphaFoldDB" id="A0A2N0S755"/>
<evidence type="ECO:0000313" key="2">
    <source>
        <dbReference type="Proteomes" id="UP000232688"/>
    </source>
</evidence>
<dbReference type="Proteomes" id="UP000232688">
    <property type="component" value="Unassembled WGS sequence"/>
</dbReference>
<name>A0A2N0S755_9GLOM</name>
<dbReference type="VEuPathDB" id="FungiDB:RhiirA1_453568"/>
<dbReference type="EMBL" id="LLXH01000168">
    <property type="protein sequence ID" value="PKC71396.1"/>
    <property type="molecule type" value="Genomic_DNA"/>
</dbReference>
<comment type="caution">
    <text evidence="1">The sequence shown here is derived from an EMBL/GenBank/DDBJ whole genome shotgun (WGS) entry which is preliminary data.</text>
</comment>
<reference evidence="1 2" key="1">
    <citation type="submission" date="2017-10" db="EMBL/GenBank/DDBJ databases">
        <title>Extensive intraspecific genome diversity in a model arbuscular mycorrhizal fungus.</title>
        <authorList>
            <person name="Chen E.C.H."/>
            <person name="Morin E."/>
            <person name="Baudet D."/>
            <person name="Noel J."/>
            <person name="Ndikumana S."/>
            <person name="Charron P."/>
            <person name="St-Onge C."/>
            <person name="Giorgi J."/>
            <person name="Grigoriev I.V."/>
            <person name="Roux C."/>
            <person name="Martin F.M."/>
            <person name="Corradi N."/>
        </authorList>
    </citation>
    <scope>NUCLEOTIDE SEQUENCE [LARGE SCALE GENOMIC DNA]</scope>
    <source>
        <strain evidence="1 2">A1</strain>
    </source>
</reference>
<gene>
    <name evidence="1" type="ORF">RhiirA1_453568</name>
</gene>
<sequence length="176" mass="19180">MTTVSKQEVLVFGEIRHAKNLLEEMKGRYEFKEFNSTKNDFLLEGNTKYENVAAILLAHGADQIIDKFDTETLDALSPAVNAILVIGDASKLVDMNAATGNGVFVADTSTKTPSTEDEIEADILENLDFTLITGVPKNPVNEIDKVKEAAADKATNIVTSAGEIDELDYSDLQIQL</sequence>
<organism evidence="1 2">
    <name type="scientific">Rhizophagus irregularis</name>
    <dbReference type="NCBI Taxonomy" id="588596"/>
    <lineage>
        <taxon>Eukaryota</taxon>
        <taxon>Fungi</taxon>
        <taxon>Fungi incertae sedis</taxon>
        <taxon>Mucoromycota</taxon>
        <taxon>Glomeromycotina</taxon>
        <taxon>Glomeromycetes</taxon>
        <taxon>Glomerales</taxon>
        <taxon>Glomeraceae</taxon>
        <taxon>Rhizophagus</taxon>
    </lineage>
</organism>
<accession>A0A2N0S755</accession>
<protein>
    <submittedName>
        <fullName evidence="1">Uncharacterized protein</fullName>
    </submittedName>
</protein>
<reference evidence="1 2" key="2">
    <citation type="submission" date="2017-10" db="EMBL/GenBank/DDBJ databases">
        <title>Genome analyses suggest a sexual origin of heterokaryosis in a supposedly ancient asexual fungus.</title>
        <authorList>
            <person name="Corradi N."/>
            <person name="Sedzielewska K."/>
            <person name="Noel J."/>
            <person name="Charron P."/>
            <person name="Farinelli L."/>
            <person name="Marton T."/>
            <person name="Kruger M."/>
            <person name="Pelin A."/>
            <person name="Brachmann A."/>
            <person name="Corradi N."/>
        </authorList>
    </citation>
    <scope>NUCLEOTIDE SEQUENCE [LARGE SCALE GENOMIC DNA]</scope>
    <source>
        <strain evidence="1 2">A1</strain>
    </source>
</reference>
<dbReference type="VEuPathDB" id="FungiDB:RhiirFUN_019822"/>
<dbReference type="VEuPathDB" id="FungiDB:FUN_018434"/>